<dbReference type="AlphaFoldDB" id="C0NRL9"/>
<keyword evidence="2" id="KW-1185">Reference proteome</keyword>
<sequence length="127" mass="13848">MLQGRARSGIPPKYDLVVKWLTLPDRGCSSGFYGSLPRFSHRSGHVAMTTVVDWSLFTSPQSWGSDSQRLPLPYRSGGPSGAGTDIATISFAWWYCIGLQTTVFAAAVAGGRRIAYNTPMRWIAGFS</sequence>
<protein>
    <submittedName>
        <fullName evidence="1">Uncharacterized protein</fullName>
    </submittedName>
</protein>
<accession>C0NRL9</accession>
<dbReference type="HOGENOM" id="CLU_1969913_0_0_1"/>
<organism evidence="1 2">
    <name type="scientific">Ajellomyces capsulatus (strain G186AR / H82 / ATCC MYA-2454 / RMSCC 2432)</name>
    <name type="common">Darling's disease fungus</name>
    <name type="synonym">Histoplasma capsulatum</name>
    <dbReference type="NCBI Taxonomy" id="447093"/>
    <lineage>
        <taxon>Eukaryota</taxon>
        <taxon>Fungi</taxon>
        <taxon>Dikarya</taxon>
        <taxon>Ascomycota</taxon>
        <taxon>Pezizomycotina</taxon>
        <taxon>Eurotiomycetes</taxon>
        <taxon>Eurotiomycetidae</taxon>
        <taxon>Onygenales</taxon>
        <taxon>Ajellomycetaceae</taxon>
        <taxon>Histoplasma</taxon>
    </lineage>
</organism>
<dbReference type="EMBL" id="GG663370">
    <property type="protein sequence ID" value="EEH05535.1"/>
    <property type="molecule type" value="Genomic_DNA"/>
</dbReference>
<dbReference type="Proteomes" id="UP000001631">
    <property type="component" value="Unassembled WGS sequence"/>
</dbReference>
<reference evidence="1" key="1">
    <citation type="submission" date="2009-02" db="EMBL/GenBank/DDBJ databases">
        <title>The Genome Sequence of Ajellomyces capsulatus strain G186AR.</title>
        <authorList>
            <consortium name="The Broad Institute Genome Sequencing Platform"/>
            <person name="Champion M."/>
            <person name="Cuomo C."/>
            <person name="Ma L.-J."/>
            <person name="Henn M.R."/>
            <person name="Sil A."/>
            <person name="Goldman B."/>
            <person name="Young S.K."/>
            <person name="Kodira C.D."/>
            <person name="Zeng Q."/>
            <person name="Koehrsen M."/>
            <person name="Alvarado L."/>
            <person name="Berlin A."/>
            <person name="Borenstein D."/>
            <person name="Chen Z."/>
            <person name="Engels R."/>
            <person name="Freedman E."/>
            <person name="Gellesch M."/>
            <person name="Goldberg J."/>
            <person name="Griggs A."/>
            <person name="Gujja S."/>
            <person name="Heiman D."/>
            <person name="Hepburn T."/>
            <person name="Howarth C."/>
            <person name="Jen D."/>
            <person name="Larson L."/>
            <person name="Lewis B."/>
            <person name="Mehta T."/>
            <person name="Park D."/>
            <person name="Pearson M."/>
            <person name="Roberts A."/>
            <person name="Saif S."/>
            <person name="Shea T."/>
            <person name="Shenoy N."/>
            <person name="Sisk P."/>
            <person name="Stolte C."/>
            <person name="Sykes S."/>
            <person name="Walk T."/>
            <person name="White J."/>
            <person name="Yandava C."/>
            <person name="Klein B."/>
            <person name="McEwen J.G."/>
            <person name="Puccia R."/>
            <person name="Goldman G.H."/>
            <person name="Felipe M.S."/>
            <person name="Nino-Vega G."/>
            <person name="San-Blas G."/>
            <person name="Taylor J."/>
            <person name="Mendoza L."/>
            <person name="Galagan J."/>
            <person name="Nusbaum C."/>
            <person name="Birren B."/>
        </authorList>
    </citation>
    <scope>NUCLEOTIDE SEQUENCE</scope>
    <source>
        <strain evidence="1">G186AR</strain>
    </source>
</reference>
<dbReference type="RefSeq" id="XP_045286016.1">
    <property type="nucleotide sequence ID" value="XM_045432848.1"/>
</dbReference>
<dbReference type="GeneID" id="69038815"/>
<name>C0NRL9_AJECG</name>
<evidence type="ECO:0000313" key="1">
    <source>
        <dbReference type="EMBL" id="EEH05535.1"/>
    </source>
</evidence>
<gene>
    <name evidence="1" type="ORF">HCBG_05799</name>
</gene>
<evidence type="ECO:0000313" key="2">
    <source>
        <dbReference type="Proteomes" id="UP000001631"/>
    </source>
</evidence>
<dbReference type="InParanoid" id="C0NRL9"/>
<proteinExistence type="predicted"/>